<proteinExistence type="predicted"/>
<name>A0A199NV88_9MICC</name>
<organism evidence="2 3">
    <name type="scientific">Rothia kristinae</name>
    <dbReference type="NCBI Taxonomy" id="37923"/>
    <lineage>
        <taxon>Bacteria</taxon>
        <taxon>Bacillati</taxon>
        <taxon>Actinomycetota</taxon>
        <taxon>Actinomycetes</taxon>
        <taxon>Micrococcales</taxon>
        <taxon>Micrococcaceae</taxon>
        <taxon>Rothia</taxon>
    </lineage>
</organism>
<evidence type="ECO:0000256" key="1">
    <source>
        <dbReference type="SAM" id="MobiDB-lite"/>
    </source>
</evidence>
<feature type="region of interest" description="Disordered" evidence="1">
    <location>
        <begin position="23"/>
        <end position="42"/>
    </location>
</feature>
<gene>
    <name evidence="2" type="ORF">AN277_0202595</name>
</gene>
<reference evidence="2" key="1">
    <citation type="submission" date="2016-06" db="EMBL/GenBank/DDBJ databases">
        <title>Identification of putative biosynthetic pathways for the production of bioactive secondary metabolites by the marine actinomycete Kocuria kristinae RUTW2-3.</title>
        <authorList>
            <person name="Waterworth S.C."/>
            <person name="Walmsley T.A."/>
            <person name="Matongo T."/>
            <person name="Davies-Coleman M.T."/>
            <person name="Dorrington R.A."/>
        </authorList>
    </citation>
    <scope>NUCLEOTIDE SEQUENCE [LARGE SCALE GENOMIC DNA]</scope>
    <source>
        <strain evidence="2">RUTW2-3</strain>
    </source>
</reference>
<dbReference type="Proteomes" id="UP000053171">
    <property type="component" value="Unassembled WGS sequence"/>
</dbReference>
<dbReference type="RefSeq" id="WP_064724980.1">
    <property type="nucleotide sequence ID" value="NZ_JBFBMA010000003.1"/>
</dbReference>
<evidence type="ECO:0000313" key="3">
    <source>
        <dbReference type="Proteomes" id="UP000053171"/>
    </source>
</evidence>
<dbReference type="EMBL" id="LJBJ02000003">
    <property type="protein sequence ID" value="OAX52518.1"/>
    <property type="molecule type" value="Genomic_DNA"/>
</dbReference>
<keyword evidence="3" id="KW-1185">Reference proteome</keyword>
<dbReference type="AlphaFoldDB" id="A0A199NV88"/>
<accession>A0A199NV88</accession>
<protein>
    <submittedName>
        <fullName evidence="2">Uncharacterized protein</fullName>
    </submittedName>
</protein>
<evidence type="ECO:0000313" key="2">
    <source>
        <dbReference type="EMBL" id="OAX52518.1"/>
    </source>
</evidence>
<comment type="caution">
    <text evidence="2">The sequence shown here is derived from an EMBL/GenBank/DDBJ whole genome shotgun (WGS) entry which is preliminary data.</text>
</comment>
<sequence>MFVLLCCAPDPEPVARLLRRRARETPAGPQPSLINRTVAPHGQDPRTELRAVLDSPIAAAWAVLDAVRAGADRIAVGAGPVILDGEQANGVGLGRARRAFDEGPGIRVQGADPVLDEAAAALLELAARLIRERSAAQWRVVDLMVPGVRGQHAEAARALGISPQAVSRALIRTGWAEQVRAADAAAALLERTAA</sequence>